<dbReference type="PANTHER" id="PTHR36451">
    <property type="entry name" value="PAPS-DEPENDENT SULFOTRANSFERASE STF3"/>
    <property type="match status" value="1"/>
</dbReference>
<dbReference type="PANTHER" id="PTHR36451:SF1">
    <property type="entry name" value="OMEGA-HYDROXY-BETA-DIHYDROMENAQUINONE-9 SULFOTRANSFERASE STF3"/>
    <property type="match status" value="1"/>
</dbReference>
<dbReference type="SUPFAM" id="SSF52540">
    <property type="entry name" value="P-loop containing nucleoside triphosphate hydrolases"/>
    <property type="match status" value="1"/>
</dbReference>
<keyword evidence="2" id="KW-1185">Reference proteome</keyword>
<organism evidence="1 2">
    <name type="scientific">Owenia fusiformis</name>
    <name type="common">Polychaete worm</name>
    <dbReference type="NCBI Taxonomy" id="6347"/>
    <lineage>
        <taxon>Eukaryota</taxon>
        <taxon>Metazoa</taxon>
        <taxon>Spiralia</taxon>
        <taxon>Lophotrochozoa</taxon>
        <taxon>Annelida</taxon>
        <taxon>Polychaeta</taxon>
        <taxon>Sedentaria</taxon>
        <taxon>Canalipalpata</taxon>
        <taxon>Sabellida</taxon>
        <taxon>Oweniida</taxon>
        <taxon>Oweniidae</taxon>
        <taxon>Owenia</taxon>
    </lineage>
</organism>
<accession>A0A8J1TC49</accession>
<sequence>MTFNTMELLQRVGEEIIWIVDTILMFITRYTGIQIVKVDKGELLRKFNEVLEEDDDVHLSRKWMKPATLYMNAWSGDPNIRPSRLMAIHSQLNSYIENDRQISKYLKENPSVLQIPIQRPIFIAGLPRTGTTYLLNLLAKDPGNLAPPLWQLLSSPVPPTLAEDPAKIKSAQFIVDCFMNAESKMKRYANSLLPDECAIMLDQTLCGRLGQNLRLGMDDYYQWYNSPDPEVHDTVYRFYKKFLQILAVKQGKGSRRYVRKDFGHMARLDSILKVFPDACIIHPTRNLKSIVGSTSSLYECVLKSSHRNPDKHQVANQALNHLSFFTDAFLKFRQEYDHILTPGSKSQFLDINYNELVETPMLLVKKIYDCFDMTLTPEADVAMRDYIKENPQYKYGRHVYNLEEYGISEREIQETFEDYVDYFNIQ</sequence>
<reference evidence="1" key="1">
    <citation type="submission" date="2022-03" db="EMBL/GenBank/DDBJ databases">
        <authorList>
            <person name="Martin C."/>
        </authorList>
    </citation>
    <scope>NUCLEOTIDE SEQUENCE</scope>
</reference>
<dbReference type="Pfam" id="PF13469">
    <property type="entry name" value="Sulfotransfer_3"/>
    <property type="match status" value="1"/>
</dbReference>
<dbReference type="InterPro" id="IPR052736">
    <property type="entry name" value="Stf3_sulfotransferase"/>
</dbReference>
<evidence type="ECO:0000313" key="2">
    <source>
        <dbReference type="Proteomes" id="UP000749559"/>
    </source>
</evidence>
<name>A0A8J1TC49_OWEFU</name>
<dbReference type="AlphaFoldDB" id="A0A8J1TC49"/>
<protein>
    <submittedName>
        <fullName evidence="1">Uncharacterized protein</fullName>
    </submittedName>
</protein>
<proteinExistence type="predicted"/>
<dbReference type="EMBL" id="CAIIXF020000011">
    <property type="protein sequence ID" value="CAH1799408.1"/>
    <property type="molecule type" value="Genomic_DNA"/>
</dbReference>
<dbReference type="InterPro" id="IPR027417">
    <property type="entry name" value="P-loop_NTPase"/>
</dbReference>
<evidence type="ECO:0000313" key="1">
    <source>
        <dbReference type="EMBL" id="CAH1799408.1"/>
    </source>
</evidence>
<dbReference type="OrthoDB" id="4765743at2759"/>
<dbReference type="Proteomes" id="UP000749559">
    <property type="component" value="Unassembled WGS sequence"/>
</dbReference>
<dbReference type="Gene3D" id="3.40.50.300">
    <property type="entry name" value="P-loop containing nucleotide triphosphate hydrolases"/>
    <property type="match status" value="1"/>
</dbReference>
<gene>
    <name evidence="1" type="ORF">OFUS_LOCUS23421</name>
</gene>
<comment type="caution">
    <text evidence="1">The sequence shown here is derived from an EMBL/GenBank/DDBJ whole genome shotgun (WGS) entry which is preliminary data.</text>
</comment>